<dbReference type="SUPFAM" id="SSF50692">
    <property type="entry name" value="ADC-like"/>
    <property type="match status" value="1"/>
</dbReference>
<proteinExistence type="inferred from homology"/>
<dbReference type="EMBL" id="VNHM01000013">
    <property type="protein sequence ID" value="TYO94590.1"/>
    <property type="molecule type" value="Genomic_DNA"/>
</dbReference>
<dbReference type="InterPro" id="IPR006478">
    <property type="entry name" value="Formate_DH_asu"/>
</dbReference>
<keyword evidence="5" id="KW-0408">Iron</keyword>
<evidence type="ECO:0000256" key="3">
    <source>
        <dbReference type="ARBA" id="ARBA00022723"/>
    </source>
</evidence>
<evidence type="ECO:0000256" key="2">
    <source>
        <dbReference type="ARBA" id="ARBA00022485"/>
    </source>
</evidence>
<dbReference type="PROSITE" id="PS00490">
    <property type="entry name" value="MOLYBDOPTERIN_PROK_2"/>
    <property type="match status" value="1"/>
</dbReference>
<dbReference type="GO" id="GO:0046872">
    <property type="term" value="F:metal ion binding"/>
    <property type="evidence" value="ECO:0007669"/>
    <property type="project" value="UniProtKB-KW"/>
</dbReference>
<protein>
    <submittedName>
        <fullName evidence="9">Formate dehydrogenase alpha subunit</fullName>
    </submittedName>
</protein>
<dbReference type="GO" id="GO:0043546">
    <property type="term" value="F:molybdopterin cofactor binding"/>
    <property type="evidence" value="ECO:0007669"/>
    <property type="project" value="InterPro"/>
</dbReference>
<dbReference type="GO" id="GO:0051539">
    <property type="term" value="F:4 iron, 4 sulfur cluster binding"/>
    <property type="evidence" value="ECO:0007669"/>
    <property type="project" value="UniProtKB-KW"/>
</dbReference>
<dbReference type="GO" id="GO:0022904">
    <property type="term" value="P:respiratory electron transport chain"/>
    <property type="evidence" value="ECO:0007669"/>
    <property type="project" value="TreeGrafter"/>
</dbReference>
<organism evidence="9 10">
    <name type="scientific">Desulfallas thermosapovorans DSM 6562</name>
    <dbReference type="NCBI Taxonomy" id="1121431"/>
    <lineage>
        <taxon>Bacteria</taxon>
        <taxon>Bacillati</taxon>
        <taxon>Bacillota</taxon>
        <taxon>Clostridia</taxon>
        <taxon>Eubacteriales</taxon>
        <taxon>Desulfallaceae</taxon>
        <taxon>Desulfallas</taxon>
    </lineage>
</organism>
<keyword evidence="2" id="KW-0004">4Fe-4S</keyword>
<dbReference type="GO" id="GO:0015942">
    <property type="term" value="P:formate metabolic process"/>
    <property type="evidence" value="ECO:0007669"/>
    <property type="project" value="InterPro"/>
</dbReference>
<name>A0A5S4ZP85_9FIRM</name>
<dbReference type="Gene3D" id="2.40.40.20">
    <property type="match status" value="1"/>
</dbReference>
<dbReference type="NCBIfam" id="TIGR01591">
    <property type="entry name" value="Fdh-alpha"/>
    <property type="match status" value="1"/>
</dbReference>
<dbReference type="GO" id="GO:0016020">
    <property type="term" value="C:membrane"/>
    <property type="evidence" value="ECO:0007669"/>
    <property type="project" value="TreeGrafter"/>
</dbReference>
<dbReference type="PANTHER" id="PTHR43105">
    <property type="entry name" value="RESPIRATORY NITRATE REDUCTASE"/>
    <property type="match status" value="1"/>
</dbReference>
<dbReference type="PANTHER" id="PTHR43105:SF14">
    <property type="entry name" value="FORMATE DEHYDROGENASE H"/>
    <property type="match status" value="1"/>
</dbReference>
<comment type="caution">
    <text evidence="9">The sequence shown here is derived from an EMBL/GenBank/DDBJ whole genome shotgun (WGS) entry which is preliminary data.</text>
</comment>
<dbReference type="Gene3D" id="3.40.50.740">
    <property type="match status" value="1"/>
</dbReference>
<dbReference type="InterPro" id="IPR009010">
    <property type="entry name" value="Asp_de-COase-like_dom_sf"/>
</dbReference>
<keyword evidence="10" id="KW-1185">Reference proteome</keyword>
<dbReference type="GO" id="GO:0008863">
    <property type="term" value="F:formate dehydrogenase (NAD+) activity"/>
    <property type="evidence" value="ECO:0007669"/>
    <property type="project" value="InterPro"/>
</dbReference>
<dbReference type="SUPFAM" id="SSF53706">
    <property type="entry name" value="Formate dehydrogenase/DMSO reductase, domains 1-3"/>
    <property type="match status" value="1"/>
</dbReference>
<dbReference type="Pfam" id="PF00384">
    <property type="entry name" value="Molybdopterin"/>
    <property type="match status" value="1"/>
</dbReference>
<dbReference type="InterPro" id="IPR006656">
    <property type="entry name" value="Mopterin_OxRdtase"/>
</dbReference>
<reference evidence="9 10" key="1">
    <citation type="submission" date="2019-07" db="EMBL/GenBank/DDBJ databases">
        <title>Genomic Encyclopedia of Type Strains, Phase I: the one thousand microbial genomes (KMG-I) project.</title>
        <authorList>
            <person name="Kyrpides N."/>
        </authorList>
    </citation>
    <scope>NUCLEOTIDE SEQUENCE [LARGE SCALE GENOMIC DNA]</scope>
    <source>
        <strain evidence="9 10">DSM 6562</strain>
    </source>
</reference>
<feature type="domain" description="Molybdopterin dinucleotide-binding" evidence="8">
    <location>
        <begin position="424"/>
        <end position="528"/>
    </location>
</feature>
<evidence type="ECO:0000256" key="5">
    <source>
        <dbReference type="ARBA" id="ARBA00023004"/>
    </source>
</evidence>
<dbReference type="InterPro" id="IPR006655">
    <property type="entry name" value="Mopterin_OxRdtase_prok_CS"/>
</dbReference>
<dbReference type="InterPro" id="IPR006657">
    <property type="entry name" value="MoPterin_dinucl-bd_dom"/>
</dbReference>
<dbReference type="FunFam" id="3.40.228.10:FF:000002">
    <property type="entry name" value="Formate dehydrogenase subunit alpha"/>
    <property type="match status" value="1"/>
</dbReference>
<feature type="domain" description="Molybdopterin oxidoreductase" evidence="7">
    <location>
        <begin position="11"/>
        <end position="341"/>
    </location>
</feature>
<evidence type="ECO:0000313" key="10">
    <source>
        <dbReference type="Proteomes" id="UP000323166"/>
    </source>
</evidence>
<evidence type="ECO:0000256" key="6">
    <source>
        <dbReference type="ARBA" id="ARBA00023014"/>
    </source>
</evidence>
<keyword evidence="4" id="KW-0560">Oxidoreductase</keyword>
<dbReference type="GO" id="GO:0003954">
    <property type="term" value="F:NADH dehydrogenase activity"/>
    <property type="evidence" value="ECO:0007669"/>
    <property type="project" value="TreeGrafter"/>
</dbReference>
<comment type="similarity">
    <text evidence="1">In the C-terminal section; belongs to the prokaryotic molybdopterin-containing oxidoreductase family.</text>
</comment>
<dbReference type="Proteomes" id="UP000323166">
    <property type="component" value="Unassembled WGS sequence"/>
</dbReference>
<evidence type="ECO:0000313" key="9">
    <source>
        <dbReference type="EMBL" id="TYO94590.1"/>
    </source>
</evidence>
<keyword evidence="6" id="KW-0411">Iron-sulfur</keyword>
<dbReference type="InterPro" id="IPR050123">
    <property type="entry name" value="Prok_molybdopt-oxidoreductase"/>
</dbReference>
<accession>A0A5S4ZP85</accession>
<dbReference type="Gene3D" id="3.40.228.10">
    <property type="entry name" value="Dimethylsulfoxide Reductase, domain 2"/>
    <property type="match status" value="1"/>
</dbReference>
<evidence type="ECO:0000256" key="4">
    <source>
        <dbReference type="ARBA" id="ARBA00023002"/>
    </source>
</evidence>
<dbReference type="AlphaFoldDB" id="A0A5S4ZP85"/>
<gene>
    <name evidence="9" type="ORF">LX24_02246</name>
</gene>
<sequence length="538" mass="59284">MAGLATSFGSGAMTNSISEIEQAELLLLIGTNTTEAHPVIGYKMRQAARRGAKLIVVDPRRIELAEEADYWLRIRPGNDIPFLNGLMHIIIKEGLYDRAFVEERTENFEALKETVEKYTPEYVSGLTGIPVQDLYDVARLYAGTDKAMIFYTLGITEHVCGTNNVMSIANLAMLTGHLGRPGTGVNPIRGQNNVQGACDMGALPNVFTGYQKVIDPAAREKFEKAWGVSLSGDIGLMIPEMFDKANSGELKAMYILGENPVLTDPNSNHIRSGLEKLEFLVVHELFLTETAAYADVVLPAASFAETDGTFTNTERRVQRVRKAIEPLAGKTNWQVVAELCTKMGYPANYSSAEEIFNEMASLTPSYAGISYARIEEKGIQWPCPTADHPGTPYLHANTFVRGKGLFQSIEHIPPAEMPDQEYPLLLSTGRILYHYNVTTPYSAAINSMWSEEYAEVNPEDAARLGLNTGDTARVTSRRGEVTTKVQVTDRVPPGMVWMSFHYGDTPTNALTSDALDPVTKTGEYKVCAIKMEKMQEAV</sequence>
<keyword evidence="3" id="KW-0479">Metal-binding</keyword>
<evidence type="ECO:0000259" key="7">
    <source>
        <dbReference type="Pfam" id="PF00384"/>
    </source>
</evidence>
<dbReference type="Pfam" id="PF01568">
    <property type="entry name" value="Molydop_binding"/>
    <property type="match status" value="1"/>
</dbReference>
<evidence type="ECO:0000256" key="1">
    <source>
        <dbReference type="ARBA" id="ARBA00007023"/>
    </source>
</evidence>
<evidence type="ECO:0000259" key="8">
    <source>
        <dbReference type="Pfam" id="PF01568"/>
    </source>
</evidence>